<keyword evidence="2" id="KW-0067">ATP-binding</keyword>
<evidence type="ECO:0000256" key="6">
    <source>
        <dbReference type="PROSITE-ProRule" id="PRU00169"/>
    </source>
</evidence>
<dbReference type="Pfam" id="PF00072">
    <property type="entry name" value="Response_reg"/>
    <property type="match status" value="1"/>
</dbReference>
<evidence type="ECO:0000313" key="13">
    <source>
        <dbReference type="Proteomes" id="UP000256345"/>
    </source>
</evidence>
<proteinExistence type="predicted"/>
<keyword evidence="1" id="KW-0547">Nucleotide-binding</keyword>
<dbReference type="KEGG" id="age:AA314_02477"/>
<organism evidence="10 12">
    <name type="scientific">Archangium gephyra</name>
    <dbReference type="NCBI Taxonomy" id="48"/>
    <lineage>
        <taxon>Bacteria</taxon>
        <taxon>Pseudomonadati</taxon>
        <taxon>Myxococcota</taxon>
        <taxon>Myxococcia</taxon>
        <taxon>Myxococcales</taxon>
        <taxon>Cystobacterineae</taxon>
        <taxon>Archangiaceae</taxon>
        <taxon>Archangium</taxon>
    </lineage>
</organism>
<dbReference type="SUPFAM" id="SSF52540">
    <property type="entry name" value="P-loop containing nucleoside triphosphate hydrolases"/>
    <property type="match status" value="1"/>
</dbReference>
<feature type="region of interest" description="Disordered" evidence="7">
    <location>
        <begin position="1"/>
        <end position="20"/>
    </location>
</feature>
<dbReference type="InterPro" id="IPR009057">
    <property type="entry name" value="Homeodomain-like_sf"/>
</dbReference>
<dbReference type="PROSITE" id="PS00675">
    <property type="entry name" value="SIGMA54_INTERACT_1"/>
    <property type="match status" value="1"/>
</dbReference>
<feature type="modified residue" description="4-aspartylphosphate" evidence="6">
    <location>
        <position position="73"/>
    </location>
</feature>
<dbReference type="Proteomes" id="UP000035579">
    <property type="component" value="Chromosome"/>
</dbReference>
<dbReference type="Gene3D" id="1.10.8.60">
    <property type="match status" value="1"/>
</dbReference>
<dbReference type="SMART" id="SM00448">
    <property type="entry name" value="REC"/>
    <property type="match status" value="1"/>
</dbReference>
<dbReference type="AlphaFoldDB" id="A0AAC8Q4L9"/>
<dbReference type="InterPro" id="IPR025662">
    <property type="entry name" value="Sigma_54_int_dom_ATP-bd_1"/>
</dbReference>
<dbReference type="GO" id="GO:0006355">
    <property type="term" value="P:regulation of DNA-templated transcription"/>
    <property type="evidence" value="ECO:0007669"/>
    <property type="project" value="InterPro"/>
</dbReference>
<evidence type="ECO:0000256" key="4">
    <source>
        <dbReference type="ARBA" id="ARBA00023125"/>
    </source>
</evidence>
<keyword evidence="13" id="KW-1185">Reference proteome</keyword>
<evidence type="ECO:0000256" key="2">
    <source>
        <dbReference type="ARBA" id="ARBA00022840"/>
    </source>
</evidence>
<feature type="domain" description="Response regulatory" evidence="9">
    <location>
        <begin position="22"/>
        <end position="137"/>
    </location>
</feature>
<dbReference type="InterPro" id="IPR058031">
    <property type="entry name" value="AAA_lid_NorR"/>
</dbReference>
<dbReference type="InterPro" id="IPR011006">
    <property type="entry name" value="CheY-like_superfamily"/>
</dbReference>
<evidence type="ECO:0000313" key="11">
    <source>
        <dbReference type="EMBL" id="REG26018.1"/>
    </source>
</evidence>
<dbReference type="FunFam" id="3.40.50.300:FF:000006">
    <property type="entry name" value="DNA-binding transcriptional regulator NtrC"/>
    <property type="match status" value="1"/>
</dbReference>
<keyword evidence="3" id="KW-0805">Transcription regulation</keyword>
<dbReference type="SUPFAM" id="SSF46689">
    <property type="entry name" value="Homeodomain-like"/>
    <property type="match status" value="1"/>
</dbReference>
<dbReference type="Gene3D" id="1.10.10.60">
    <property type="entry name" value="Homeodomain-like"/>
    <property type="match status" value="1"/>
</dbReference>
<evidence type="ECO:0000256" key="7">
    <source>
        <dbReference type="SAM" id="MobiDB-lite"/>
    </source>
</evidence>
<dbReference type="InterPro" id="IPR002078">
    <property type="entry name" value="Sigma_54_int"/>
</dbReference>
<dbReference type="CDD" id="cd00009">
    <property type="entry name" value="AAA"/>
    <property type="match status" value="1"/>
</dbReference>
<keyword evidence="4 11" id="KW-0238">DNA-binding</keyword>
<evidence type="ECO:0000313" key="10">
    <source>
        <dbReference type="EMBL" id="AKJ00851.1"/>
    </source>
</evidence>
<dbReference type="InterPro" id="IPR003593">
    <property type="entry name" value="AAA+_ATPase"/>
</dbReference>
<dbReference type="PANTHER" id="PTHR32071:SF57">
    <property type="entry name" value="C4-DICARBOXYLATE TRANSPORT TRANSCRIPTIONAL REGULATORY PROTEIN DCTD"/>
    <property type="match status" value="1"/>
</dbReference>
<dbReference type="GO" id="GO:0000160">
    <property type="term" value="P:phosphorelay signal transduction system"/>
    <property type="evidence" value="ECO:0007669"/>
    <property type="project" value="InterPro"/>
</dbReference>
<dbReference type="EMBL" id="CP011509">
    <property type="protein sequence ID" value="AKJ00851.1"/>
    <property type="molecule type" value="Genomic_DNA"/>
</dbReference>
<dbReference type="InterPro" id="IPR025943">
    <property type="entry name" value="Sigma_54_int_dom_ATP-bd_2"/>
</dbReference>
<dbReference type="PROSITE" id="PS00688">
    <property type="entry name" value="SIGMA54_INTERACT_3"/>
    <property type="match status" value="1"/>
</dbReference>
<reference evidence="10 12" key="1">
    <citation type="submission" date="2015-05" db="EMBL/GenBank/DDBJ databases">
        <title>Genome assembly of Archangium gephyra DSM 2261.</title>
        <authorList>
            <person name="Sharma G."/>
            <person name="Subramanian S."/>
        </authorList>
    </citation>
    <scope>NUCLEOTIDE SEQUENCE [LARGE SCALE GENOMIC DNA]</scope>
    <source>
        <strain evidence="10 12">DSM 2261</strain>
    </source>
</reference>
<evidence type="ECO:0000256" key="5">
    <source>
        <dbReference type="ARBA" id="ARBA00023163"/>
    </source>
</evidence>
<dbReference type="PROSITE" id="PS50045">
    <property type="entry name" value="SIGMA54_INTERACT_4"/>
    <property type="match status" value="1"/>
</dbReference>
<keyword evidence="5" id="KW-0804">Transcription</keyword>
<protein>
    <submittedName>
        <fullName evidence="11">DNA-binding NtrC family response regulator</fullName>
    </submittedName>
    <submittedName>
        <fullName evidence="10">Response regulator of zinc sigma-54-dependent two-component system</fullName>
    </submittedName>
</protein>
<dbReference type="PANTHER" id="PTHR32071">
    <property type="entry name" value="TRANSCRIPTIONAL REGULATORY PROTEIN"/>
    <property type="match status" value="1"/>
</dbReference>
<evidence type="ECO:0000259" key="8">
    <source>
        <dbReference type="PROSITE" id="PS50045"/>
    </source>
</evidence>
<dbReference type="Gene3D" id="3.40.50.2300">
    <property type="match status" value="1"/>
</dbReference>
<dbReference type="InterPro" id="IPR001789">
    <property type="entry name" value="Sig_transdc_resp-reg_receiver"/>
</dbReference>
<dbReference type="Proteomes" id="UP000256345">
    <property type="component" value="Unassembled WGS sequence"/>
</dbReference>
<dbReference type="Gene3D" id="3.40.50.300">
    <property type="entry name" value="P-loop containing nucleotide triphosphate hydrolases"/>
    <property type="match status" value="1"/>
</dbReference>
<evidence type="ECO:0000259" key="9">
    <source>
        <dbReference type="PROSITE" id="PS50110"/>
    </source>
</evidence>
<name>A0AAC8Q4L9_9BACT</name>
<dbReference type="SUPFAM" id="SSF52172">
    <property type="entry name" value="CheY-like"/>
    <property type="match status" value="1"/>
</dbReference>
<dbReference type="InterPro" id="IPR025944">
    <property type="entry name" value="Sigma_54_int_dom_CS"/>
</dbReference>
<dbReference type="GO" id="GO:0005524">
    <property type="term" value="F:ATP binding"/>
    <property type="evidence" value="ECO:0007669"/>
    <property type="project" value="UniProtKB-KW"/>
</dbReference>
<dbReference type="InterPro" id="IPR027417">
    <property type="entry name" value="P-loop_NTPase"/>
</dbReference>
<dbReference type="InterPro" id="IPR002197">
    <property type="entry name" value="HTH_Fis"/>
</dbReference>
<accession>A0AAC8Q4L9</accession>
<dbReference type="GO" id="GO:0043565">
    <property type="term" value="F:sequence-specific DNA binding"/>
    <property type="evidence" value="ECO:0007669"/>
    <property type="project" value="InterPro"/>
</dbReference>
<dbReference type="Pfam" id="PF25601">
    <property type="entry name" value="AAA_lid_14"/>
    <property type="match status" value="1"/>
</dbReference>
<sequence>MRYAGAVHAPLAAPRPQTSGPRILLVDDDPGVLKGLRGLLSDEGFSPVEARSTAEAVRLLEAPGEPPALMVLDLRMPGETGLELLARLPRPLPVPVVVLSGEASPAEAVQALKLGATDFVEKPPSPERLLTALRNALALSELREEQQRLREELARPGHLVGDSAAMESLRTLITRVGPSDTAILITGETGTGKERVARALHLASGRKGRLVAVNCAAIPSTLLESELFGHERGAFSGATARRLGRIEQAHGGTLFLDELGDMPLELQAKLLRVLETKEVERLGGGMPIPVNVRILAATHRDLALAVREGRFRQDLYFRLNVLPLTLPPLRERTEDILPLARAFAAELAGPNVPLELAPGAEEALRAWPWPGNVRELRNYIERQNLLRGQGPLTLTPGSLTGAAALTAAAPARLVLGQKSYREHVDDFERTLIQAALEEGGSIAGAARLLQVDRGNLHRRLKALGIPAV</sequence>
<dbReference type="PROSITE" id="PS00676">
    <property type="entry name" value="SIGMA54_INTERACT_2"/>
    <property type="match status" value="1"/>
</dbReference>
<feature type="domain" description="Sigma-54 factor interaction" evidence="8">
    <location>
        <begin position="159"/>
        <end position="385"/>
    </location>
</feature>
<dbReference type="Pfam" id="PF02954">
    <property type="entry name" value="HTH_8"/>
    <property type="match status" value="1"/>
</dbReference>
<gene>
    <name evidence="10" type="ORF">AA314_02477</name>
    <name evidence="11" type="ORF">ATI61_112113</name>
</gene>
<reference evidence="11 13" key="2">
    <citation type="submission" date="2018-08" db="EMBL/GenBank/DDBJ databases">
        <title>Genomic Encyclopedia of Archaeal and Bacterial Type Strains, Phase II (KMG-II): from individual species to whole genera.</title>
        <authorList>
            <person name="Goeker M."/>
        </authorList>
    </citation>
    <scope>NUCLEOTIDE SEQUENCE [LARGE SCALE GENOMIC DNA]</scope>
    <source>
        <strain evidence="11 13">DSM 2261</strain>
    </source>
</reference>
<dbReference type="SMART" id="SM00382">
    <property type="entry name" value="AAA"/>
    <property type="match status" value="1"/>
</dbReference>
<evidence type="ECO:0000256" key="3">
    <source>
        <dbReference type="ARBA" id="ARBA00023015"/>
    </source>
</evidence>
<dbReference type="EMBL" id="QUMU01000012">
    <property type="protein sequence ID" value="REG26018.1"/>
    <property type="molecule type" value="Genomic_DNA"/>
</dbReference>
<evidence type="ECO:0000313" key="12">
    <source>
        <dbReference type="Proteomes" id="UP000035579"/>
    </source>
</evidence>
<dbReference type="PROSITE" id="PS50110">
    <property type="entry name" value="RESPONSE_REGULATORY"/>
    <property type="match status" value="1"/>
</dbReference>
<keyword evidence="6" id="KW-0597">Phosphoprotein</keyword>
<dbReference type="Pfam" id="PF00158">
    <property type="entry name" value="Sigma54_activat"/>
    <property type="match status" value="1"/>
</dbReference>
<evidence type="ECO:0000256" key="1">
    <source>
        <dbReference type="ARBA" id="ARBA00022741"/>
    </source>
</evidence>